<reference evidence="10 11" key="1">
    <citation type="submission" date="2023-03" db="EMBL/GenBank/DDBJ databases">
        <title>NovoSphingobium album sp. nov. isolated from polycyclic aromatic hydrocarbons- and heavy-metal polluted soil.</title>
        <authorList>
            <person name="Liu Z."/>
            <person name="Wang K."/>
        </authorList>
    </citation>
    <scope>NUCLEOTIDE SEQUENCE [LARGE SCALE GENOMIC DNA]</scope>
    <source>
        <strain evidence="10 11">H3SJ31-1</strain>
    </source>
</reference>
<organism evidence="10 11">
    <name type="scientific">Novosphingobium album</name>
    <name type="common">ex Liu et al. 2023</name>
    <dbReference type="NCBI Taxonomy" id="3031130"/>
    <lineage>
        <taxon>Bacteria</taxon>
        <taxon>Pseudomonadati</taxon>
        <taxon>Pseudomonadota</taxon>
        <taxon>Alphaproteobacteria</taxon>
        <taxon>Sphingomonadales</taxon>
        <taxon>Sphingomonadaceae</taxon>
        <taxon>Novosphingobium</taxon>
    </lineage>
</organism>
<dbReference type="InterPro" id="IPR016032">
    <property type="entry name" value="Sig_transdc_resp-reg_C-effctor"/>
</dbReference>
<evidence type="ECO:0000256" key="2">
    <source>
        <dbReference type="ARBA" id="ARBA00023012"/>
    </source>
</evidence>
<feature type="DNA-binding region" description="OmpR/PhoB-type" evidence="7">
    <location>
        <begin position="171"/>
        <end position="271"/>
    </location>
</feature>
<keyword evidence="3" id="KW-0805">Transcription regulation</keyword>
<feature type="domain" description="OmpR/PhoB-type" evidence="9">
    <location>
        <begin position="171"/>
        <end position="271"/>
    </location>
</feature>
<proteinExistence type="predicted"/>
<dbReference type="Gene3D" id="1.10.10.10">
    <property type="entry name" value="Winged helix-like DNA-binding domain superfamily/Winged helix DNA-binding domain"/>
    <property type="match status" value="1"/>
</dbReference>
<dbReference type="Pfam" id="PF00486">
    <property type="entry name" value="Trans_reg_C"/>
    <property type="match status" value="1"/>
</dbReference>
<dbReference type="Proteomes" id="UP001216253">
    <property type="component" value="Unassembled WGS sequence"/>
</dbReference>
<dbReference type="PANTHER" id="PTHR48111:SF4">
    <property type="entry name" value="DNA-BINDING DUAL TRANSCRIPTIONAL REGULATOR OMPR"/>
    <property type="match status" value="1"/>
</dbReference>
<dbReference type="InterPro" id="IPR036388">
    <property type="entry name" value="WH-like_DNA-bd_sf"/>
</dbReference>
<dbReference type="PROSITE" id="PS50110">
    <property type="entry name" value="RESPONSE_REGULATORY"/>
    <property type="match status" value="1"/>
</dbReference>
<gene>
    <name evidence="10" type="ORF">PYV00_02400</name>
</gene>
<protein>
    <submittedName>
        <fullName evidence="10">Response regulator transcription factor</fullName>
    </submittedName>
</protein>
<evidence type="ECO:0000313" key="10">
    <source>
        <dbReference type="EMBL" id="MDE8650566.1"/>
    </source>
</evidence>
<dbReference type="PROSITE" id="PS51755">
    <property type="entry name" value="OMPR_PHOB"/>
    <property type="match status" value="1"/>
</dbReference>
<evidence type="ECO:0000256" key="4">
    <source>
        <dbReference type="ARBA" id="ARBA00023125"/>
    </source>
</evidence>
<dbReference type="SMART" id="SM00448">
    <property type="entry name" value="REC"/>
    <property type="match status" value="1"/>
</dbReference>
<feature type="domain" description="Response regulatory" evidence="8">
    <location>
        <begin position="43"/>
        <end position="156"/>
    </location>
</feature>
<evidence type="ECO:0000256" key="3">
    <source>
        <dbReference type="ARBA" id="ARBA00023015"/>
    </source>
</evidence>
<dbReference type="RefSeq" id="WP_275226647.1">
    <property type="nucleotide sequence ID" value="NZ_JARESE010000006.1"/>
</dbReference>
<evidence type="ECO:0000259" key="9">
    <source>
        <dbReference type="PROSITE" id="PS51755"/>
    </source>
</evidence>
<keyword evidence="11" id="KW-1185">Reference proteome</keyword>
<evidence type="ECO:0000313" key="11">
    <source>
        <dbReference type="Proteomes" id="UP001216253"/>
    </source>
</evidence>
<feature type="modified residue" description="4-aspartylphosphate" evidence="6">
    <location>
        <position position="92"/>
    </location>
</feature>
<dbReference type="SUPFAM" id="SSF46894">
    <property type="entry name" value="C-terminal effector domain of the bipartite response regulators"/>
    <property type="match status" value="1"/>
</dbReference>
<evidence type="ECO:0000259" key="8">
    <source>
        <dbReference type="PROSITE" id="PS50110"/>
    </source>
</evidence>
<keyword evidence="4 7" id="KW-0238">DNA-binding</keyword>
<keyword evidence="2" id="KW-0902">Two-component regulatory system</keyword>
<evidence type="ECO:0000256" key="6">
    <source>
        <dbReference type="PROSITE-ProRule" id="PRU00169"/>
    </source>
</evidence>
<dbReference type="InterPro" id="IPR011006">
    <property type="entry name" value="CheY-like_superfamily"/>
</dbReference>
<dbReference type="SUPFAM" id="SSF52172">
    <property type="entry name" value="CheY-like"/>
    <property type="match status" value="1"/>
</dbReference>
<comment type="caution">
    <text evidence="10">The sequence shown here is derived from an EMBL/GenBank/DDBJ whole genome shotgun (WGS) entry which is preliminary data.</text>
</comment>
<dbReference type="EMBL" id="JARESE010000006">
    <property type="protein sequence ID" value="MDE8650566.1"/>
    <property type="molecule type" value="Genomic_DNA"/>
</dbReference>
<dbReference type="Pfam" id="PF00072">
    <property type="entry name" value="Response_reg"/>
    <property type="match status" value="1"/>
</dbReference>
<dbReference type="InterPro" id="IPR001867">
    <property type="entry name" value="OmpR/PhoB-type_DNA-bd"/>
</dbReference>
<name>A0ABT5WKL4_9SPHN</name>
<dbReference type="InterPro" id="IPR001789">
    <property type="entry name" value="Sig_transdc_resp-reg_receiver"/>
</dbReference>
<keyword evidence="1 6" id="KW-0597">Phosphoprotein</keyword>
<accession>A0ABT5WKL4</accession>
<dbReference type="Gene3D" id="6.10.250.690">
    <property type="match status" value="1"/>
</dbReference>
<evidence type="ECO:0000256" key="5">
    <source>
        <dbReference type="ARBA" id="ARBA00023163"/>
    </source>
</evidence>
<dbReference type="Gene3D" id="3.40.50.2300">
    <property type="match status" value="1"/>
</dbReference>
<evidence type="ECO:0000256" key="7">
    <source>
        <dbReference type="PROSITE-ProRule" id="PRU01091"/>
    </source>
</evidence>
<keyword evidence="5" id="KW-0804">Transcription</keyword>
<sequence>MIEGDVVQGVRGTATWERLILRNTLRPRGAPPDEVGKLVQPAHVAIVEDDLGARTVLSRLLRAGGYDVTGASSGEELAELMQHRPIDLVLLDIDLPEQSDFAMCAKLRRGSRVPIIIVSASGAESDRVAGLDLGADDYIVKPFSHLELLARVRALLRRATCPHAQPASPIAEEFLFAGWRYRPSRHRLTAPSGADIELTSAEHQLLVTLLRHPGRMIGRDRLLELTRSRIGGRSDRSVDVLISRLRRKLADGEHAPPLIRTVRGVGYMLATEVRVA</sequence>
<dbReference type="SMART" id="SM00862">
    <property type="entry name" value="Trans_reg_C"/>
    <property type="match status" value="1"/>
</dbReference>
<dbReference type="CDD" id="cd00383">
    <property type="entry name" value="trans_reg_C"/>
    <property type="match status" value="1"/>
</dbReference>
<evidence type="ECO:0000256" key="1">
    <source>
        <dbReference type="ARBA" id="ARBA00022553"/>
    </source>
</evidence>
<dbReference type="InterPro" id="IPR039420">
    <property type="entry name" value="WalR-like"/>
</dbReference>
<dbReference type="PANTHER" id="PTHR48111">
    <property type="entry name" value="REGULATOR OF RPOS"/>
    <property type="match status" value="1"/>
</dbReference>